<proteinExistence type="inferred from homology"/>
<evidence type="ECO:0000256" key="3">
    <source>
        <dbReference type="ARBA" id="ARBA00012910"/>
    </source>
</evidence>
<evidence type="ECO:0000256" key="1">
    <source>
        <dbReference type="ARBA" id="ARBA00005143"/>
    </source>
</evidence>
<comment type="catalytic activity">
    <reaction evidence="6">
        <text>(3S)-3-hydroxy-3-methylglutaryl-CoA = acetoacetate + acetyl-CoA</text>
        <dbReference type="Rhea" id="RHEA:24404"/>
        <dbReference type="ChEBI" id="CHEBI:13705"/>
        <dbReference type="ChEBI" id="CHEBI:43074"/>
        <dbReference type="ChEBI" id="CHEBI:57288"/>
        <dbReference type="EC" id="4.1.3.4"/>
    </reaction>
</comment>
<dbReference type="OrthoDB" id="1905920at2759"/>
<evidence type="ECO:0000256" key="6">
    <source>
        <dbReference type="ARBA" id="ARBA00049877"/>
    </source>
</evidence>
<evidence type="ECO:0000313" key="8">
    <source>
        <dbReference type="EMBL" id="MBW12089.1"/>
    </source>
</evidence>
<dbReference type="EMBL" id="GFXV01000284">
    <property type="protein sequence ID" value="MBW12089.1"/>
    <property type="molecule type" value="Transcribed_RNA"/>
</dbReference>
<name>A0A2H8TDC4_9HEMI</name>
<dbReference type="InterPro" id="IPR000891">
    <property type="entry name" value="PYR_CT"/>
</dbReference>
<dbReference type="FunFam" id="3.20.20.70:FF:000201">
    <property type="entry name" value="Hydroxymethylglutaryl-CoA lyase"/>
    <property type="match status" value="1"/>
</dbReference>
<comment type="pathway">
    <text evidence="1">Metabolic intermediate metabolism; (S)-3-hydroxy-3-methylglutaryl-CoA degradation; acetoacetate from (S)-3-hydroxy-3-methylglutaryl-CoA: step 1/1.</text>
</comment>
<dbReference type="GO" id="GO:0046872">
    <property type="term" value="F:metal ion binding"/>
    <property type="evidence" value="ECO:0007669"/>
    <property type="project" value="UniProtKB-KW"/>
</dbReference>
<dbReference type="EC" id="4.1.3.4" evidence="3"/>
<feature type="domain" description="Pyruvate carboxyltransferase" evidence="7">
    <location>
        <begin position="37"/>
        <end position="304"/>
    </location>
</feature>
<evidence type="ECO:0000256" key="5">
    <source>
        <dbReference type="ARBA" id="ARBA00023239"/>
    </source>
</evidence>
<dbReference type="PROSITE" id="PS50991">
    <property type="entry name" value="PYR_CT"/>
    <property type="match status" value="1"/>
</dbReference>
<keyword evidence="4" id="KW-0479">Metal-binding</keyword>
<organism evidence="8">
    <name type="scientific">Melanaphis sacchari</name>
    <dbReference type="NCBI Taxonomy" id="742174"/>
    <lineage>
        <taxon>Eukaryota</taxon>
        <taxon>Metazoa</taxon>
        <taxon>Ecdysozoa</taxon>
        <taxon>Arthropoda</taxon>
        <taxon>Hexapoda</taxon>
        <taxon>Insecta</taxon>
        <taxon>Pterygota</taxon>
        <taxon>Neoptera</taxon>
        <taxon>Paraneoptera</taxon>
        <taxon>Hemiptera</taxon>
        <taxon>Sternorrhyncha</taxon>
        <taxon>Aphidomorpha</taxon>
        <taxon>Aphidoidea</taxon>
        <taxon>Aphididae</taxon>
        <taxon>Aphidini</taxon>
        <taxon>Melanaphis</taxon>
    </lineage>
</organism>
<dbReference type="CDD" id="cd07938">
    <property type="entry name" value="DRE_TIM_HMGL"/>
    <property type="match status" value="1"/>
</dbReference>
<gene>
    <name evidence="8" type="primary">HMGCL_3</name>
</gene>
<dbReference type="PROSITE" id="PS01062">
    <property type="entry name" value="HMG_COA_LYASE"/>
    <property type="match status" value="1"/>
</dbReference>
<comment type="similarity">
    <text evidence="2">Belongs to the HMG-CoA lyase family.</text>
</comment>
<dbReference type="PANTHER" id="PTHR42738:SF7">
    <property type="entry name" value="HYDROXYMETHYLGLUTARYL-COA LYASE"/>
    <property type="match status" value="1"/>
</dbReference>
<dbReference type="GO" id="GO:0004419">
    <property type="term" value="F:hydroxymethylglutaryl-CoA lyase activity"/>
    <property type="evidence" value="ECO:0007669"/>
    <property type="project" value="UniProtKB-EC"/>
</dbReference>
<evidence type="ECO:0000256" key="2">
    <source>
        <dbReference type="ARBA" id="ARBA00009405"/>
    </source>
</evidence>
<accession>A0A2H8TDC4</accession>
<dbReference type="AlphaFoldDB" id="A0A2H8TDC4"/>
<dbReference type="InterPro" id="IPR043594">
    <property type="entry name" value="HMGL"/>
</dbReference>
<dbReference type="PANTHER" id="PTHR42738">
    <property type="entry name" value="HYDROXYMETHYLGLUTARYL-COA LYASE"/>
    <property type="match status" value="1"/>
</dbReference>
<dbReference type="NCBIfam" id="NF004283">
    <property type="entry name" value="PRK05692.1"/>
    <property type="match status" value="1"/>
</dbReference>
<reference evidence="8" key="1">
    <citation type="submission" date="2017-10" db="EMBL/GenBank/DDBJ databases">
        <title>Transcriptome Assembly of Sugarcane Aphid Adults.</title>
        <authorList>
            <person name="Scully E.D."/>
            <person name="Palmer N.A."/>
            <person name="Geib S.M."/>
            <person name="Sarath G."/>
            <person name="Sattler S.E."/>
        </authorList>
    </citation>
    <scope>NUCLEOTIDE SEQUENCE</scope>
    <source>
        <tissue evidence="8">Whole body</tissue>
    </source>
</reference>
<dbReference type="GO" id="GO:0046951">
    <property type="term" value="P:ketone body biosynthetic process"/>
    <property type="evidence" value="ECO:0007669"/>
    <property type="project" value="TreeGrafter"/>
</dbReference>
<dbReference type="UniPathway" id="UPA00896">
    <property type="reaction ID" value="UER00863"/>
</dbReference>
<evidence type="ECO:0000256" key="4">
    <source>
        <dbReference type="ARBA" id="ARBA00022723"/>
    </source>
</evidence>
<dbReference type="Gene3D" id="3.20.20.70">
    <property type="entry name" value="Aldolase class I"/>
    <property type="match status" value="1"/>
</dbReference>
<protein>
    <recommendedName>
        <fullName evidence="3">hydroxymethylglutaryl-CoA lyase</fullName>
        <ecNumber evidence="3">4.1.3.4</ecNumber>
    </recommendedName>
</protein>
<dbReference type="GO" id="GO:0006552">
    <property type="term" value="P:L-leucine catabolic process"/>
    <property type="evidence" value="ECO:0007669"/>
    <property type="project" value="TreeGrafter"/>
</dbReference>
<dbReference type="InterPro" id="IPR000138">
    <property type="entry name" value="HMG_CoA_lyase_AS"/>
</dbReference>
<keyword evidence="5 8" id="KW-0456">Lyase</keyword>
<dbReference type="Pfam" id="PF00682">
    <property type="entry name" value="HMGL-like"/>
    <property type="match status" value="1"/>
</dbReference>
<sequence length="347" mass="37614">MHFVNDVSKFLYSSLKNESSRLRSYAVNSVYKYPTKVRVVEVGPRDGLQNESKNIPTDVKVEFINRLSATGLKNVEATSFVSPKWVPQMADHSEVYSKIDKVDGVSYPVLVPNMRGLLTAMQHDVKEIAVFGSASEGFSQKNIGCSIAKSLERFEDVVSTALDHGIKVRGYISCVCGCPYDGAVSPQDVAKISDALFKMGCYEISLGDTIGIGTPGSIRAMLQEVMEIVPVENLALHCHDTYGQALSNILTALEMGVSVFDSSVAGLGGCPYARGASGNVATEDLIYMLQGMGIETGVDMDLLLSAGRYICEELGKSTESKVARALSGKEKPMKFLQSYKNQTSLKN</sequence>
<evidence type="ECO:0000259" key="7">
    <source>
        <dbReference type="PROSITE" id="PS50991"/>
    </source>
</evidence>
<dbReference type="InterPro" id="IPR013785">
    <property type="entry name" value="Aldolase_TIM"/>
</dbReference>
<dbReference type="SUPFAM" id="SSF51569">
    <property type="entry name" value="Aldolase"/>
    <property type="match status" value="1"/>
</dbReference>